<gene>
    <name evidence="2" type="ORF">DdX_02827</name>
</gene>
<keyword evidence="1" id="KW-0472">Membrane</keyword>
<feature type="transmembrane region" description="Helical" evidence="1">
    <location>
        <begin position="75"/>
        <end position="96"/>
    </location>
</feature>
<name>A0AAD4NEW5_9BILA</name>
<feature type="transmembrane region" description="Helical" evidence="1">
    <location>
        <begin position="33"/>
        <end position="55"/>
    </location>
</feature>
<evidence type="ECO:0000313" key="2">
    <source>
        <dbReference type="EMBL" id="KAI1726132.1"/>
    </source>
</evidence>
<reference evidence="2" key="1">
    <citation type="submission" date="2022-01" db="EMBL/GenBank/DDBJ databases">
        <title>Genome Sequence Resource for Two Populations of Ditylenchus destructor, the Migratory Endoparasitic Phytonematode.</title>
        <authorList>
            <person name="Zhang H."/>
            <person name="Lin R."/>
            <person name="Xie B."/>
        </authorList>
    </citation>
    <scope>NUCLEOTIDE SEQUENCE</scope>
    <source>
        <strain evidence="2">BazhouSP</strain>
    </source>
</reference>
<comment type="caution">
    <text evidence="2">The sequence shown here is derived from an EMBL/GenBank/DDBJ whole genome shotgun (WGS) entry which is preliminary data.</text>
</comment>
<dbReference type="EMBL" id="JAKKPZ010000002">
    <property type="protein sequence ID" value="KAI1726132.1"/>
    <property type="molecule type" value="Genomic_DNA"/>
</dbReference>
<dbReference type="AlphaFoldDB" id="A0AAD4NEW5"/>
<dbReference type="Proteomes" id="UP001201812">
    <property type="component" value="Unassembled WGS sequence"/>
</dbReference>
<dbReference type="InterPro" id="IPR019420">
    <property type="entry name" value="7TM_GPCR_serpentine_rcpt_Srbc"/>
</dbReference>
<keyword evidence="3" id="KW-1185">Reference proteome</keyword>
<keyword evidence="1" id="KW-0812">Transmembrane</keyword>
<sequence>MQNGGADLHQIPDVVTQACQAFGCLLTHQTEFITFRLVFAILNTAAELTFLYKLLIFRKKSFNGKSFNNNRATSFANKANQIVLIIVISDFVLNFIPQLATLVVVQFPFRKILARIGPYNSVLCGLDVLITAITYTRVLGKTAPKESSIVTTTRVNRVKA</sequence>
<organism evidence="2 3">
    <name type="scientific">Ditylenchus destructor</name>
    <dbReference type="NCBI Taxonomy" id="166010"/>
    <lineage>
        <taxon>Eukaryota</taxon>
        <taxon>Metazoa</taxon>
        <taxon>Ecdysozoa</taxon>
        <taxon>Nematoda</taxon>
        <taxon>Chromadorea</taxon>
        <taxon>Rhabditida</taxon>
        <taxon>Tylenchina</taxon>
        <taxon>Tylenchomorpha</taxon>
        <taxon>Sphaerularioidea</taxon>
        <taxon>Anguinidae</taxon>
        <taxon>Anguininae</taxon>
        <taxon>Ditylenchus</taxon>
    </lineage>
</organism>
<keyword evidence="1" id="KW-1133">Transmembrane helix</keyword>
<evidence type="ECO:0000313" key="3">
    <source>
        <dbReference type="Proteomes" id="UP001201812"/>
    </source>
</evidence>
<evidence type="ECO:0000256" key="1">
    <source>
        <dbReference type="SAM" id="Phobius"/>
    </source>
</evidence>
<protein>
    <submittedName>
        <fullName evidence="2">Serpentine type 7TM GPCR chemoreceptor srbc domain-containing protein</fullName>
    </submittedName>
</protein>
<dbReference type="Pfam" id="PF10316">
    <property type="entry name" value="7TM_GPCR_Srbc"/>
    <property type="match status" value="1"/>
</dbReference>
<accession>A0AAD4NEW5</accession>
<proteinExistence type="predicted"/>